<dbReference type="GO" id="GO:0005975">
    <property type="term" value="P:carbohydrate metabolic process"/>
    <property type="evidence" value="ECO:0007669"/>
    <property type="project" value="InterPro"/>
</dbReference>
<dbReference type="SMART" id="SM01260">
    <property type="entry name" value="LANC_like"/>
    <property type="match status" value="1"/>
</dbReference>
<dbReference type="Pfam" id="PF05147">
    <property type="entry name" value="LANC_like"/>
    <property type="match status" value="1"/>
</dbReference>
<dbReference type="GO" id="GO:0031179">
    <property type="term" value="P:peptide modification"/>
    <property type="evidence" value="ECO:0007669"/>
    <property type="project" value="InterPro"/>
</dbReference>
<name>A0A841GZ11_9BACT</name>
<keyword evidence="1" id="KW-0862">Zinc</keyword>
<comment type="caution">
    <text evidence="2">The sequence shown here is derived from an EMBL/GenBank/DDBJ whole genome shotgun (WGS) entry which is preliminary data.</text>
</comment>
<feature type="binding site" evidence="1">
    <location>
        <position position="304"/>
    </location>
    <ligand>
        <name>Zn(2+)</name>
        <dbReference type="ChEBI" id="CHEBI:29105"/>
    </ligand>
</feature>
<reference evidence="2 3" key="1">
    <citation type="submission" date="2020-08" db="EMBL/GenBank/DDBJ databases">
        <title>Genomic Encyclopedia of Type Strains, Phase IV (KMG-IV): sequencing the most valuable type-strain genomes for metagenomic binning, comparative biology and taxonomic classification.</title>
        <authorList>
            <person name="Goeker M."/>
        </authorList>
    </citation>
    <scope>NUCLEOTIDE SEQUENCE [LARGE SCALE GENOMIC DNA]</scope>
    <source>
        <strain evidence="2 3">DSM 29007</strain>
    </source>
</reference>
<proteinExistence type="predicted"/>
<dbReference type="EMBL" id="JACHIA010000006">
    <property type="protein sequence ID" value="MBB6071035.1"/>
    <property type="molecule type" value="Genomic_DNA"/>
</dbReference>
<keyword evidence="3" id="KW-1185">Reference proteome</keyword>
<dbReference type="PRINTS" id="PR01950">
    <property type="entry name" value="LANCSUPER"/>
</dbReference>
<keyword evidence="1" id="KW-0479">Metal-binding</keyword>
<feature type="binding site" evidence="1">
    <location>
        <position position="352"/>
    </location>
    <ligand>
        <name>Zn(2+)</name>
        <dbReference type="ChEBI" id="CHEBI:29105"/>
    </ligand>
</feature>
<dbReference type="GO" id="GO:0046872">
    <property type="term" value="F:metal ion binding"/>
    <property type="evidence" value="ECO:0007669"/>
    <property type="project" value="UniProtKB-KW"/>
</dbReference>
<dbReference type="RefSeq" id="WP_183685655.1">
    <property type="nucleotide sequence ID" value="NZ_JACHOW010000006.1"/>
</dbReference>
<dbReference type="Proteomes" id="UP000582837">
    <property type="component" value="Unassembled WGS sequence"/>
</dbReference>
<dbReference type="PRINTS" id="PR01955">
    <property type="entry name" value="LANCFRANKIA"/>
</dbReference>
<gene>
    <name evidence="2" type="ORF">HNQ61_002657</name>
</gene>
<sequence length="678" mass="72464">MTMDPSTATDTQPFLNAATAIAGRLVQTAQWTGDAATWTVMQPDRENPGTRRAVPALASGTVYEGTAGIALFLAEMYAVRGGEDLLRTALGAIRTSLDTGATLPENSFGFHSGRPGIAWAAVRVGELTGHPELFAEAEALLRPLAGKEAHDTGLDVIAGGGGALPALLQIAGRVDRDLVMGMAVAIGEHMIQTATRDADGWSWATMRNSSVRNLNGYAHGAAGIGHGLLELYAATGDGRFRYGAEQAFLYERRFFNETECNWPDLRHSELGEYQFEGRLEELRDLLRAGGTLPVHEGKYMSAWCHGAPGIGLSRVRAWQLLGDPLYLAEARAAFTNVERSLASEMAGNYSYCHGRGGNAETLVYGAAVLNEPALLEPARAAALTGIARHESEGGTPWPCGTMGAVSDPGLLLGESGIGMFLLRLAHPEVPTPLLVTAPDATAAAAEGGRAGAEGYAEMRERSVREHFGDTLRAWTALGVDVDAVLPHEPMGAAPVRSDVERAYDALAAYAASAGEQSELLEDAFLVDRTRYELAATVTDFTREYTDALARLAPDEVEWSEGRLELSARARVVATRWDWDPWLDGDASGAPEEDEVYFLIQFTNGAVQVRKLSPFAAVVLQRVREPSTVDEVVETVAAAVSGGAGEVDRGWLQTRVMEQVGQAYRAGFLGVQRELAPAA</sequence>
<protein>
    <submittedName>
        <fullName evidence="2">Uncharacterized protein</fullName>
    </submittedName>
</protein>
<accession>A0A841GZ11</accession>
<dbReference type="AlphaFoldDB" id="A0A841GZ11"/>
<dbReference type="SUPFAM" id="SSF158745">
    <property type="entry name" value="LanC-like"/>
    <property type="match status" value="1"/>
</dbReference>
<dbReference type="InterPro" id="IPR012341">
    <property type="entry name" value="6hp_glycosidase-like_sf"/>
</dbReference>
<dbReference type="Gene3D" id="1.50.10.10">
    <property type="match status" value="1"/>
</dbReference>
<organism evidence="2 3">
    <name type="scientific">Longimicrobium terrae</name>
    <dbReference type="NCBI Taxonomy" id="1639882"/>
    <lineage>
        <taxon>Bacteria</taxon>
        <taxon>Pseudomonadati</taxon>
        <taxon>Gemmatimonadota</taxon>
        <taxon>Longimicrobiia</taxon>
        <taxon>Longimicrobiales</taxon>
        <taxon>Longimicrobiaceae</taxon>
        <taxon>Longimicrobium</taxon>
    </lineage>
</organism>
<evidence type="ECO:0000313" key="3">
    <source>
        <dbReference type="Proteomes" id="UP000582837"/>
    </source>
</evidence>
<feature type="binding site" evidence="1">
    <location>
        <position position="353"/>
    </location>
    <ligand>
        <name>Zn(2+)</name>
        <dbReference type="ChEBI" id="CHEBI:29105"/>
    </ligand>
</feature>
<evidence type="ECO:0000313" key="2">
    <source>
        <dbReference type="EMBL" id="MBB6071035.1"/>
    </source>
</evidence>
<dbReference type="InterPro" id="IPR007822">
    <property type="entry name" value="LANC-like"/>
</dbReference>
<evidence type="ECO:0000256" key="1">
    <source>
        <dbReference type="PIRSR" id="PIRSR607822-1"/>
    </source>
</evidence>